<dbReference type="PANTHER" id="PTHR46599:SF3">
    <property type="entry name" value="PIGGYBAC TRANSPOSABLE ELEMENT-DERIVED PROTEIN 4"/>
    <property type="match status" value="1"/>
</dbReference>
<dbReference type="OrthoDB" id="123057at2759"/>
<evidence type="ECO:0000313" key="1">
    <source>
        <dbReference type="EMBL" id="ETO83103.1"/>
    </source>
</evidence>
<proteinExistence type="predicted"/>
<sequence>MVRDYHKWMGGVDIHDQLRLQRYSIRLRTWCKTNYKSIFMGLLGVAIANVTCSAEHEPRENPDYQVVNGVRKRRQRQCNVCSNRKRHIGQRRGTKYYCEGCSKSDQARFG</sequence>
<dbReference type="PANTHER" id="PTHR46599">
    <property type="entry name" value="PIGGYBAC TRANSPOSABLE ELEMENT-DERIVED PROTEIN 4"/>
    <property type="match status" value="1"/>
</dbReference>
<gene>
    <name evidence="1" type="ORF">F444_02833</name>
</gene>
<dbReference type="AlphaFoldDB" id="A0A081AW42"/>
<dbReference type="EMBL" id="ANJA01000562">
    <property type="protein sequence ID" value="ETO83103.1"/>
    <property type="molecule type" value="Genomic_DNA"/>
</dbReference>
<accession>A0A081AW42</accession>
<evidence type="ECO:0008006" key="3">
    <source>
        <dbReference type="Google" id="ProtNLM"/>
    </source>
</evidence>
<name>A0A081AW42_PHYNI</name>
<organism evidence="1 2">
    <name type="scientific">Phytophthora nicotianae P1976</name>
    <dbReference type="NCBI Taxonomy" id="1317066"/>
    <lineage>
        <taxon>Eukaryota</taxon>
        <taxon>Sar</taxon>
        <taxon>Stramenopiles</taxon>
        <taxon>Oomycota</taxon>
        <taxon>Peronosporomycetes</taxon>
        <taxon>Peronosporales</taxon>
        <taxon>Peronosporaceae</taxon>
        <taxon>Phytophthora</taxon>
    </lineage>
</organism>
<protein>
    <recommendedName>
        <fullName evidence="3">PiggyBac transposable element-derived protein 4 C-terminal zinc-ribbon domain-containing protein</fullName>
    </recommendedName>
</protein>
<evidence type="ECO:0000313" key="2">
    <source>
        <dbReference type="Proteomes" id="UP000028582"/>
    </source>
</evidence>
<comment type="caution">
    <text evidence="1">The sequence shown here is derived from an EMBL/GenBank/DDBJ whole genome shotgun (WGS) entry which is preliminary data.</text>
</comment>
<reference evidence="1 2" key="1">
    <citation type="submission" date="2013-11" db="EMBL/GenBank/DDBJ databases">
        <title>The Genome Sequence of Phytophthora parasitica P1976.</title>
        <authorList>
            <consortium name="The Broad Institute Genomics Platform"/>
            <person name="Russ C."/>
            <person name="Tyler B."/>
            <person name="Panabieres F."/>
            <person name="Shan W."/>
            <person name="Tripathy S."/>
            <person name="Grunwald N."/>
            <person name="Machado M."/>
            <person name="Johnson C.S."/>
            <person name="Walker B."/>
            <person name="Young S."/>
            <person name="Zeng Q."/>
            <person name="Gargeya S."/>
            <person name="Fitzgerald M."/>
            <person name="Haas B."/>
            <person name="Abouelleil A."/>
            <person name="Allen A.W."/>
            <person name="Alvarado L."/>
            <person name="Arachchi H.M."/>
            <person name="Berlin A.M."/>
            <person name="Chapman S.B."/>
            <person name="Gainer-Dewar J."/>
            <person name="Goldberg J."/>
            <person name="Griggs A."/>
            <person name="Gujja S."/>
            <person name="Hansen M."/>
            <person name="Howarth C."/>
            <person name="Imamovic A."/>
            <person name="Ireland A."/>
            <person name="Larimer J."/>
            <person name="McCowan C."/>
            <person name="Murphy C."/>
            <person name="Pearson M."/>
            <person name="Poon T.W."/>
            <person name="Priest M."/>
            <person name="Roberts A."/>
            <person name="Saif S."/>
            <person name="Shea T."/>
            <person name="Sisk P."/>
            <person name="Sykes S."/>
            <person name="Wortman J."/>
            <person name="Nusbaum C."/>
            <person name="Birren B."/>
        </authorList>
    </citation>
    <scope>NUCLEOTIDE SEQUENCE [LARGE SCALE GENOMIC DNA]</scope>
    <source>
        <strain evidence="1 2">P1976</strain>
    </source>
</reference>
<dbReference type="Proteomes" id="UP000028582">
    <property type="component" value="Unassembled WGS sequence"/>
</dbReference>